<dbReference type="Pfam" id="PF11805">
    <property type="entry name" value="DUF3326"/>
    <property type="match status" value="1"/>
</dbReference>
<feature type="non-terminal residue" evidence="1">
    <location>
        <position position="1"/>
    </location>
</feature>
<accession>X0TJF7</accession>
<organism evidence="1">
    <name type="scientific">marine sediment metagenome</name>
    <dbReference type="NCBI Taxonomy" id="412755"/>
    <lineage>
        <taxon>unclassified sequences</taxon>
        <taxon>metagenomes</taxon>
        <taxon>ecological metagenomes</taxon>
    </lineage>
</organism>
<dbReference type="AlphaFoldDB" id="X0TJF7"/>
<sequence length="189" mass="20567">NPWGGVEAILTHAVSSIYNIPSAHSPMMNSTSVLDLKVGIVDPRKSAEAISMTYLHCILKGLHKSPKIINDPELVFHPDLLNVSDISCLVIPDGCVGLPTLAAIEQGIPVIAVRENKNRMKNNLSELPFLPGKLFIVENYLEAVGVMQALKAGVALDTVRRPIEYTKVKLAKSKAKAKEGAKLPIDYMF</sequence>
<dbReference type="EMBL" id="BARS01018340">
    <property type="protein sequence ID" value="GAF93374.1"/>
    <property type="molecule type" value="Genomic_DNA"/>
</dbReference>
<dbReference type="InterPro" id="IPR021763">
    <property type="entry name" value="DUF3326"/>
</dbReference>
<evidence type="ECO:0008006" key="2">
    <source>
        <dbReference type="Google" id="ProtNLM"/>
    </source>
</evidence>
<evidence type="ECO:0000313" key="1">
    <source>
        <dbReference type="EMBL" id="GAF93374.1"/>
    </source>
</evidence>
<gene>
    <name evidence="1" type="ORF">S01H1_29848</name>
</gene>
<proteinExistence type="predicted"/>
<protein>
    <recommendedName>
        <fullName evidence="2">DUF3326 domain-containing protein</fullName>
    </recommendedName>
</protein>
<comment type="caution">
    <text evidence="1">The sequence shown here is derived from an EMBL/GenBank/DDBJ whole genome shotgun (WGS) entry which is preliminary data.</text>
</comment>
<reference evidence="1" key="1">
    <citation type="journal article" date="2014" name="Front. Microbiol.">
        <title>High frequency of phylogenetically diverse reductive dehalogenase-homologous genes in deep subseafloor sedimentary metagenomes.</title>
        <authorList>
            <person name="Kawai M."/>
            <person name="Futagami T."/>
            <person name="Toyoda A."/>
            <person name="Takaki Y."/>
            <person name="Nishi S."/>
            <person name="Hori S."/>
            <person name="Arai W."/>
            <person name="Tsubouchi T."/>
            <person name="Morono Y."/>
            <person name="Uchiyama I."/>
            <person name="Ito T."/>
            <person name="Fujiyama A."/>
            <person name="Inagaki F."/>
            <person name="Takami H."/>
        </authorList>
    </citation>
    <scope>NUCLEOTIDE SEQUENCE</scope>
    <source>
        <strain evidence="1">Expedition CK06-06</strain>
    </source>
</reference>
<name>X0TJF7_9ZZZZ</name>
<dbReference type="PANTHER" id="PTHR36891:SF1">
    <property type="entry name" value="OS01G0127400 PROTEIN"/>
    <property type="match status" value="1"/>
</dbReference>
<dbReference type="PANTHER" id="PTHR36891">
    <property type="entry name" value="OS01G0127400 PROTEIN"/>
    <property type="match status" value="1"/>
</dbReference>